<organism evidence="1 2">
    <name type="scientific">Lindgomyces ingoldianus</name>
    <dbReference type="NCBI Taxonomy" id="673940"/>
    <lineage>
        <taxon>Eukaryota</taxon>
        <taxon>Fungi</taxon>
        <taxon>Dikarya</taxon>
        <taxon>Ascomycota</taxon>
        <taxon>Pezizomycotina</taxon>
        <taxon>Dothideomycetes</taxon>
        <taxon>Pleosporomycetidae</taxon>
        <taxon>Pleosporales</taxon>
        <taxon>Lindgomycetaceae</taxon>
        <taxon>Lindgomyces</taxon>
    </lineage>
</organism>
<dbReference type="EMBL" id="MU003529">
    <property type="protein sequence ID" value="KAF2465392.1"/>
    <property type="molecule type" value="Genomic_DNA"/>
</dbReference>
<accession>A0ACB6QER7</accession>
<sequence length="182" mass="20304">MPCIVIKVLVIQSNYNRRYKLAAPMPRVSPCFPAHIWNICKYKVIGFSNTFSGPSHSPCTNLLQEFAPLTAIMRLSSIVGIFCGSLGFAAADNFIINHNDGRYQACFIDGHEWWFCSKYYEGDWSAQTSRVQIGCGYQYQISEGVVTMTSDNGCGFKSHCSLAWDDDTGKMGCNLKLDHANC</sequence>
<evidence type="ECO:0000313" key="2">
    <source>
        <dbReference type="Proteomes" id="UP000799755"/>
    </source>
</evidence>
<keyword evidence="2" id="KW-1185">Reference proteome</keyword>
<gene>
    <name evidence="1" type="ORF">BDR25DRAFT_396133</name>
</gene>
<name>A0ACB6QER7_9PLEO</name>
<reference evidence="1" key="1">
    <citation type="journal article" date="2020" name="Stud. Mycol.">
        <title>101 Dothideomycetes genomes: a test case for predicting lifestyles and emergence of pathogens.</title>
        <authorList>
            <person name="Haridas S."/>
            <person name="Albert R."/>
            <person name="Binder M."/>
            <person name="Bloem J."/>
            <person name="Labutti K."/>
            <person name="Salamov A."/>
            <person name="Andreopoulos B."/>
            <person name="Baker S."/>
            <person name="Barry K."/>
            <person name="Bills G."/>
            <person name="Bluhm B."/>
            <person name="Cannon C."/>
            <person name="Castanera R."/>
            <person name="Culley D."/>
            <person name="Daum C."/>
            <person name="Ezra D."/>
            <person name="Gonzalez J."/>
            <person name="Henrissat B."/>
            <person name="Kuo A."/>
            <person name="Liang C."/>
            <person name="Lipzen A."/>
            <person name="Lutzoni F."/>
            <person name="Magnuson J."/>
            <person name="Mondo S."/>
            <person name="Nolan M."/>
            <person name="Ohm R."/>
            <person name="Pangilinan J."/>
            <person name="Park H.-J."/>
            <person name="Ramirez L."/>
            <person name="Alfaro M."/>
            <person name="Sun H."/>
            <person name="Tritt A."/>
            <person name="Yoshinaga Y."/>
            <person name="Zwiers L.-H."/>
            <person name="Turgeon B."/>
            <person name="Goodwin S."/>
            <person name="Spatafora J."/>
            <person name="Crous P."/>
            <person name="Grigoriev I."/>
        </authorList>
    </citation>
    <scope>NUCLEOTIDE SEQUENCE</scope>
    <source>
        <strain evidence="1">ATCC 200398</strain>
    </source>
</reference>
<proteinExistence type="predicted"/>
<evidence type="ECO:0000313" key="1">
    <source>
        <dbReference type="EMBL" id="KAF2465392.1"/>
    </source>
</evidence>
<dbReference type="Proteomes" id="UP000799755">
    <property type="component" value="Unassembled WGS sequence"/>
</dbReference>
<protein>
    <submittedName>
        <fullName evidence="1">Uncharacterized protein</fullName>
    </submittedName>
</protein>
<comment type="caution">
    <text evidence="1">The sequence shown here is derived from an EMBL/GenBank/DDBJ whole genome shotgun (WGS) entry which is preliminary data.</text>
</comment>